<dbReference type="HAMAP" id="MF_01172">
    <property type="entry name" value="AstB"/>
    <property type="match status" value="1"/>
</dbReference>
<feature type="active site" evidence="3">
    <location>
        <position position="188"/>
    </location>
</feature>
<dbReference type="GO" id="GO:0009015">
    <property type="term" value="F:N-succinylarginine dihydrolase activity"/>
    <property type="evidence" value="ECO:0007669"/>
    <property type="project" value="UniProtKB-UniRule"/>
</dbReference>
<evidence type="ECO:0000313" key="6">
    <source>
        <dbReference type="Proteomes" id="UP000236286"/>
    </source>
</evidence>
<dbReference type="EC" id="3.5.3.23" evidence="3 4"/>
<comment type="catalytic activity">
    <reaction evidence="3">
        <text>N(2)-succinyl-L-arginine + 2 H2O + 2 H(+) = N(2)-succinyl-L-ornithine + 2 NH4(+) + CO2</text>
        <dbReference type="Rhea" id="RHEA:19533"/>
        <dbReference type="ChEBI" id="CHEBI:15377"/>
        <dbReference type="ChEBI" id="CHEBI:15378"/>
        <dbReference type="ChEBI" id="CHEBI:16526"/>
        <dbReference type="ChEBI" id="CHEBI:28938"/>
        <dbReference type="ChEBI" id="CHEBI:58241"/>
        <dbReference type="ChEBI" id="CHEBI:58514"/>
        <dbReference type="EC" id="3.5.3.23"/>
    </reaction>
</comment>
<accession>A0A2J7TEF3</accession>
<comment type="function">
    <text evidence="3">Catalyzes the hydrolysis of N(2)-succinylarginine into N(2)-succinylornithine, ammonia and CO(2).</text>
</comment>
<feature type="binding site" evidence="3">
    <location>
        <position position="124"/>
    </location>
    <ligand>
        <name>substrate</name>
    </ligand>
</feature>
<dbReference type="InterPro" id="IPR007079">
    <property type="entry name" value="SuccinylArg_d-Hdrlase_AstB"/>
</dbReference>
<comment type="similarity">
    <text evidence="3">Belongs to the succinylarginine dihydrolase family.</text>
</comment>
<organism evidence="5 6">
    <name type="scientific">Methylocella silvestris</name>
    <dbReference type="NCBI Taxonomy" id="199596"/>
    <lineage>
        <taxon>Bacteria</taxon>
        <taxon>Pseudomonadati</taxon>
        <taxon>Pseudomonadota</taxon>
        <taxon>Alphaproteobacteria</taxon>
        <taxon>Hyphomicrobiales</taxon>
        <taxon>Beijerinckiaceae</taxon>
        <taxon>Methylocella</taxon>
    </lineage>
</organism>
<comment type="pathway">
    <text evidence="3">Amino-acid degradation; L-arginine degradation via AST pathway; L-glutamate and succinate from L-arginine: step 2/5.</text>
</comment>
<dbReference type="Proteomes" id="UP000236286">
    <property type="component" value="Unassembled WGS sequence"/>
</dbReference>
<dbReference type="UniPathway" id="UPA00185">
    <property type="reaction ID" value="UER00280"/>
</dbReference>
<evidence type="ECO:0000256" key="1">
    <source>
        <dbReference type="ARBA" id="ARBA00022503"/>
    </source>
</evidence>
<dbReference type="Pfam" id="PF04996">
    <property type="entry name" value="AstB"/>
    <property type="match status" value="1"/>
</dbReference>
<keyword evidence="1 3" id="KW-0056">Arginine metabolism</keyword>
<feature type="binding site" evidence="3">
    <location>
        <position position="265"/>
    </location>
    <ligand>
        <name>substrate</name>
    </ligand>
</feature>
<evidence type="ECO:0000313" key="5">
    <source>
        <dbReference type="EMBL" id="PNG25155.1"/>
    </source>
</evidence>
<reference evidence="5 6" key="1">
    <citation type="submission" date="2017-10" db="EMBL/GenBank/DDBJ databases">
        <title>Genome announcement of Methylocella silvestris TVC from permafrost.</title>
        <authorList>
            <person name="Wang J."/>
            <person name="Geng K."/>
            <person name="Ul-Haque F."/>
            <person name="Crombie A.T."/>
            <person name="Street L.E."/>
            <person name="Wookey P.A."/>
            <person name="Murrell J.C."/>
            <person name="Pratscher J."/>
        </authorList>
    </citation>
    <scope>NUCLEOTIDE SEQUENCE [LARGE SCALE GENOMIC DNA]</scope>
    <source>
        <strain evidence="5 6">TVC</strain>
    </source>
</reference>
<dbReference type="PANTHER" id="PTHR30420">
    <property type="entry name" value="N-SUCCINYLARGININE DIHYDROLASE"/>
    <property type="match status" value="1"/>
</dbReference>
<proteinExistence type="inferred from homology"/>
<dbReference type="EMBL" id="PDZR01000019">
    <property type="protein sequence ID" value="PNG25155.1"/>
    <property type="molecule type" value="Genomic_DNA"/>
</dbReference>
<feature type="binding site" evidence="3">
    <location>
        <begin position="151"/>
        <end position="152"/>
    </location>
    <ligand>
        <name>substrate</name>
    </ligand>
</feature>
<dbReference type="SUPFAM" id="SSF55909">
    <property type="entry name" value="Pentein"/>
    <property type="match status" value="1"/>
</dbReference>
<dbReference type="GO" id="GO:0019545">
    <property type="term" value="P:L-arginine catabolic process to succinate"/>
    <property type="evidence" value="ECO:0007669"/>
    <property type="project" value="UniProtKB-UniRule"/>
</dbReference>
<protein>
    <recommendedName>
        <fullName evidence="3 4">N-succinylarginine dihydrolase</fullName>
        <ecNumber evidence="3 4">3.5.3.23</ecNumber>
    </recommendedName>
</protein>
<dbReference type="GO" id="GO:0019544">
    <property type="term" value="P:L-arginine catabolic process to L-glutamate"/>
    <property type="evidence" value="ECO:0007669"/>
    <property type="project" value="UniProtKB-UniRule"/>
</dbReference>
<dbReference type="AlphaFoldDB" id="A0A2J7TEF3"/>
<name>A0A2J7TEF3_METSI</name>
<evidence type="ECO:0000256" key="4">
    <source>
        <dbReference type="NCBIfam" id="TIGR03241"/>
    </source>
</evidence>
<dbReference type="NCBIfam" id="NF009789">
    <property type="entry name" value="PRK13281.1"/>
    <property type="match status" value="1"/>
</dbReference>
<dbReference type="NCBIfam" id="TIGR03241">
    <property type="entry name" value="arg_catab_astB"/>
    <property type="match status" value="1"/>
</dbReference>
<evidence type="ECO:0000256" key="3">
    <source>
        <dbReference type="HAMAP-Rule" id="MF_01172"/>
    </source>
</evidence>
<dbReference type="InterPro" id="IPR037031">
    <property type="entry name" value="AstB_sf"/>
</dbReference>
<feature type="active site" evidence="3">
    <location>
        <position position="263"/>
    </location>
</feature>
<comment type="caution">
    <text evidence="5">The sequence shown here is derived from an EMBL/GenBank/DDBJ whole genome shotgun (WGS) entry which is preliminary data.</text>
</comment>
<sequence>MTPPPGSTPPRSAPSVAEEINFDGLVGPTHNFGGLSQGNVASIASKGRVSNPRAAALQGLAKMRLMMRLGVPQGILPPHERPHIWALRRLGFSGADAAIVEAAFKADPTLLANLSSASAMWAANAATVSPSADTADGRVHITPANLGAKLHRSIEAGFSLLLLRAIFADPAHFAVHDFLPQSGKFGDEGAANHMRLAPNHGAPGVEIFVYGRSAFDATATDGGFEPRQALEASQAVARLHGLGEGKALFLRQSREAVDAGAFHNDVVAVANGPLLLAHERAFEAGEAAFAVIASACPFGAFQIIAREADVPLTEAVRSYLFNSQLVSRPGKPGSMALILPEDVKSSPAALAFAQGLVERGTTPIDELVFVDLRQSMWNGGGPACLRLRIALTAAERAAVQGKVLLDETLLARLEVWVGRHYRDRLTCADLGDPALLEEGRTALDELSGLLGLGSIYPFQRA</sequence>
<dbReference type="PANTHER" id="PTHR30420:SF2">
    <property type="entry name" value="N-SUCCINYLARGININE DIHYDROLASE"/>
    <property type="match status" value="1"/>
</dbReference>
<feature type="binding site" evidence="3">
    <location>
        <position position="378"/>
    </location>
    <ligand>
        <name>substrate</name>
    </ligand>
</feature>
<evidence type="ECO:0000256" key="2">
    <source>
        <dbReference type="ARBA" id="ARBA00022801"/>
    </source>
</evidence>
<feature type="active site" description="Nucleophile" evidence="3">
    <location>
        <position position="384"/>
    </location>
</feature>
<keyword evidence="2 3" id="KW-0378">Hydrolase</keyword>
<dbReference type="OrthoDB" id="248552at2"/>
<dbReference type="Gene3D" id="3.75.10.20">
    <property type="entry name" value="Succinylarginine dihydrolase"/>
    <property type="match status" value="1"/>
</dbReference>
<feature type="binding site" evidence="3">
    <location>
        <begin position="33"/>
        <end position="42"/>
    </location>
    <ligand>
        <name>substrate</name>
    </ligand>
</feature>
<comment type="subunit">
    <text evidence="3">Homodimer.</text>
</comment>
<feature type="binding site" evidence="3">
    <location>
        <position position="227"/>
    </location>
    <ligand>
        <name>substrate</name>
    </ligand>
</feature>
<gene>
    <name evidence="3 5" type="primary">astB</name>
    <name evidence="5" type="ORF">CR492_15255</name>
</gene>